<dbReference type="InterPro" id="IPR031758">
    <property type="entry name" value="SoDot-IcmSS"/>
</dbReference>
<proteinExistence type="predicted"/>
<dbReference type="InterPro" id="IPR044887">
    <property type="entry name" value="SoDot-IcmSS_sf"/>
</dbReference>
<evidence type="ECO:0000313" key="2">
    <source>
        <dbReference type="EMBL" id="KTD66195.1"/>
    </source>
</evidence>
<feature type="region of interest" description="Disordered" evidence="1">
    <location>
        <begin position="421"/>
        <end position="441"/>
    </location>
</feature>
<dbReference type="EMBL" id="LNYX01000002">
    <property type="protein sequence ID" value="KTD66195.1"/>
    <property type="molecule type" value="Genomic_DNA"/>
</dbReference>
<dbReference type="RefSeq" id="WP_058482199.1">
    <property type="nucleotide sequence ID" value="NZ_CAAAII010000008.1"/>
</dbReference>
<accession>A0A0W0ZBB1</accession>
<dbReference type="STRING" id="452.Lspi_0258"/>
<comment type="caution">
    <text evidence="2">The sequence shown here is derived from an EMBL/GenBank/DDBJ whole genome shotgun (WGS) entry which is preliminary data.</text>
</comment>
<reference evidence="2 3" key="1">
    <citation type="submission" date="2015-11" db="EMBL/GenBank/DDBJ databases">
        <title>Genomic analysis of 38 Legionella species identifies large and diverse effector repertoires.</title>
        <authorList>
            <person name="Burstein D."/>
            <person name="Amaro F."/>
            <person name="Zusman T."/>
            <person name="Lifshitz Z."/>
            <person name="Cohen O."/>
            <person name="Gilbert J.A."/>
            <person name="Pupko T."/>
            <person name="Shuman H.A."/>
            <person name="Segal G."/>
        </authorList>
    </citation>
    <scope>NUCLEOTIDE SEQUENCE [LARGE SCALE GENOMIC DNA]</scope>
    <source>
        <strain evidence="2 3">Mt.St.Helens-9</strain>
    </source>
</reference>
<dbReference type="Proteomes" id="UP000054877">
    <property type="component" value="Unassembled WGS sequence"/>
</dbReference>
<organism evidence="2 3">
    <name type="scientific">Legionella spiritensis</name>
    <dbReference type="NCBI Taxonomy" id="452"/>
    <lineage>
        <taxon>Bacteria</taxon>
        <taxon>Pseudomonadati</taxon>
        <taxon>Pseudomonadota</taxon>
        <taxon>Gammaproteobacteria</taxon>
        <taxon>Legionellales</taxon>
        <taxon>Legionellaceae</taxon>
        <taxon>Legionella</taxon>
    </lineage>
</organism>
<dbReference type="Pfam" id="PF16848">
    <property type="entry name" value="SoDot-IcmSS"/>
    <property type="match status" value="1"/>
</dbReference>
<keyword evidence="3" id="KW-1185">Reference proteome</keyword>
<dbReference type="PATRIC" id="fig|452.5.peg.284"/>
<evidence type="ECO:0000313" key="3">
    <source>
        <dbReference type="Proteomes" id="UP000054877"/>
    </source>
</evidence>
<dbReference type="AlphaFoldDB" id="A0A0W0ZBB1"/>
<name>A0A0W0ZBB1_LEGSP</name>
<dbReference type="OrthoDB" id="5645770at2"/>
<evidence type="ECO:0000256" key="1">
    <source>
        <dbReference type="SAM" id="MobiDB-lite"/>
    </source>
</evidence>
<sequence length="441" mass="48597">MIYYILPDNFPDEIEELYNLYAEKTGIDLEKASREKAQPYRISCFFGAKDINSRDKQISFLKKMLAAISPSLSKDKVFATPEAKDKHVGALRVLLAAVLYIKSGIAANYMVRSEEASVLETLLNQALALGKNNVLNEDTRKSALFSAQRFISGSDKLEEINKYLSDKLTEQEWHEFSTFITRECCKIDEKKRDSHPVASVMQPAFGAVGEITGYSAGFILGDMITKSSELLPAKVALSAAVGSTLIYFSSPMGVMLVAPTIASKLLDVFGGVSMAYVMGYLMRKLGEGAGYGLGWTLESICSLMYQAGSLIVTMAQGEQAPAQLTGFNLVTGQRIVNGLPVELHPTDMIKMDPKDLMLPTSAIAVKLVEFDLTSFTIEVDGEKQTFPYNPVTTDEKKKIPYFDELEQVLRKAFPTPLIPEETRVNPDSHGELEQTATSLTL</sequence>
<gene>
    <name evidence="2" type="ORF">Lspi_0258</name>
</gene>
<dbReference type="Gene3D" id="1.20.1440.330">
    <property type="match status" value="1"/>
</dbReference>
<feature type="compositionally biased region" description="Basic and acidic residues" evidence="1">
    <location>
        <begin position="421"/>
        <end position="432"/>
    </location>
</feature>
<protein>
    <submittedName>
        <fullName evidence="2">Substrate of the Dot/Icm secretion system</fullName>
    </submittedName>
</protein>